<sequence length="170" mass="19678">MSQSLKPYLNAVRHSLNAALCLESFGSEIVERHSYPEVEAGNDPLALLNPMYISRNENEGVLIETSVNSVRMSLRVKQADELERILVTQFTRFLSRRAEQFLILRRNPLKGYDISFLILTTHIETMMKHKLVDFIVEFMQVVDKEISEIKLFVNARARLVAESFLVPFYQ</sequence>
<dbReference type="PANTHER" id="PTHR22629">
    <property type="entry name" value="ARP2/3 COMPLEX 20 KD SUBUNIT"/>
    <property type="match status" value="1"/>
</dbReference>
<dbReference type="FunFam" id="3.30.1460.20:FF:000001">
    <property type="entry name" value="Actin-related protein 2/3 complex subunit 4"/>
    <property type="match status" value="1"/>
</dbReference>
<dbReference type="PANTHER" id="PTHR22629:SF0">
    <property type="entry name" value="ACTIN-RELATED PROTEIN 2_3 COMPLEX SUBUNIT 4"/>
    <property type="match status" value="1"/>
</dbReference>
<comment type="caution">
    <text evidence="7">The sequence shown here is derived from an EMBL/GenBank/DDBJ whole genome shotgun (WGS) entry which is preliminary data.</text>
</comment>
<evidence type="ECO:0000256" key="6">
    <source>
        <dbReference type="PIRNR" id="PIRNR039100"/>
    </source>
</evidence>
<dbReference type="Proteomes" id="UP001362899">
    <property type="component" value="Unassembled WGS sequence"/>
</dbReference>
<dbReference type="AlphaFoldDB" id="A0AAV5RKY9"/>
<evidence type="ECO:0000256" key="2">
    <source>
        <dbReference type="ARBA" id="ARBA00022490"/>
    </source>
</evidence>
<evidence type="ECO:0000256" key="1">
    <source>
        <dbReference type="ARBA" id="ARBA00005919"/>
    </source>
</evidence>
<dbReference type="GO" id="GO:0034314">
    <property type="term" value="P:Arp2/3 complex-mediated actin nucleation"/>
    <property type="evidence" value="ECO:0007669"/>
    <property type="project" value="UniProtKB-UniRule"/>
</dbReference>
<dbReference type="Pfam" id="PF05856">
    <property type="entry name" value="ARPC4"/>
    <property type="match status" value="1"/>
</dbReference>
<organism evidence="7 8">
    <name type="scientific">Starmerella bacillaris</name>
    <name type="common">Yeast</name>
    <name type="synonym">Candida zemplinina</name>
    <dbReference type="NCBI Taxonomy" id="1247836"/>
    <lineage>
        <taxon>Eukaryota</taxon>
        <taxon>Fungi</taxon>
        <taxon>Dikarya</taxon>
        <taxon>Ascomycota</taxon>
        <taxon>Saccharomycotina</taxon>
        <taxon>Dipodascomycetes</taxon>
        <taxon>Dipodascales</taxon>
        <taxon>Trichomonascaceae</taxon>
        <taxon>Starmerella</taxon>
    </lineage>
</organism>
<dbReference type="SUPFAM" id="SSF69645">
    <property type="entry name" value="Arp2/3 complex subunits"/>
    <property type="match status" value="1"/>
</dbReference>
<keyword evidence="2 6" id="KW-0963">Cytoplasm</keyword>
<dbReference type="PIRSF" id="PIRSF039100">
    <property type="entry name" value="ARPC4"/>
    <property type="match status" value="1"/>
</dbReference>
<protein>
    <recommendedName>
        <fullName evidence="6">Actin-related protein 2/3 complex subunit 4</fullName>
    </recommendedName>
</protein>
<accession>A0AAV5RKY9</accession>
<reference evidence="7 8" key="1">
    <citation type="journal article" date="2023" name="Elife">
        <title>Identification of key yeast species and microbe-microbe interactions impacting larval growth of Drosophila in the wild.</title>
        <authorList>
            <person name="Mure A."/>
            <person name="Sugiura Y."/>
            <person name="Maeda R."/>
            <person name="Honda K."/>
            <person name="Sakurai N."/>
            <person name="Takahashi Y."/>
            <person name="Watada M."/>
            <person name="Katoh T."/>
            <person name="Gotoh A."/>
            <person name="Gotoh Y."/>
            <person name="Taniguchi I."/>
            <person name="Nakamura K."/>
            <person name="Hayashi T."/>
            <person name="Katayama T."/>
            <person name="Uemura T."/>
            <person name="Hattori Y."/>
        </authorList>
    </citation>
    <scope>NUCLEOTIDE SEQUENCE [LARGE SCALE GENOMIC DNA]</scope>
    <source>
        <strain evidence="7 8">SB-73</strain>
    </source>
</reference>
<dbReference type="GO" id="GO:0030041">
    <property type="term" value="P:actin filament polymerization"/>
    <property type="evidence" value="ECO:0007669"/>
    <property type="project" value="UniProtKB-UniRule"/>
</dbReference>
<dbReference type="EMBL" id="BTGC01000008">
    <property type="protein sequence ID" value="GMM52128.1"/>
    <property type="molecule type" value="Genomic_DNA"/>
</dbReference>
<dbReference type="GO" id="GO:0005885">
    <property type="term" value="C:Arp2/3 protein complex"/>
    <property type="evidence" value="ECO:0007669"/>
    <property type="project" value="UniProtKB-UniRule"/>
</dbReference>
<dbReference type="InterPro" id="IPR034666">
    <property type="entry name" value="ARPC2/4"/>
</dbReference>
<dbReference type="InterPro" id="IPR008384">
    <property type="entry name" value="ARPC4"/>
</dbReference>
<keyword evidence="8" id="KW-1185">Reference proteome</keyword>
<evidence type="ECO:0000313" key="7">
    <source>
        <dbReference type="EMBL" id="GMM52128.1"/>
    </source>
</evidence>
<proteinExistence type="inferred from homology"/>
<name>A0AAV5RKY9_STABA</name>
<evidence type="ECO:0000256" key="4">
    <source>
        <dbReference type="ARBA" id="ARBA00023212"/>
    </source>
</evidence>
<dbReference type="GO" id="GO:0051015">
    <property type="term" value="F:actin filament binding"/>
    <property type="evidence" value="ECO:0007669"/>
    <property type="project" value="TreeGrafter"/>
</dbReference>
<evidence type="ECO:0000256" key="3">
    <source>
        <dbReference type="ARBA" id="ARBA00023203"/>
    </source>
</evidence>
<gene>
    <name evidence="7" type="ORF">DASB73_030910</name>
</gene>
<evidence type="ECO:0000256" key="5">
    <source>
        <dbReference type="ARBA" id="ARBA00054835"/>
    </source>
</evidence>
<evidence type="ECO:0000313" key="8">
    <source>
        <dbReference type="Proteomes" id="UP001362899"/>
    </source>
</evidence>
<dbReference type="Gene3D" id="3.30.1460.20">
    <property type="match status" value="1"/>
</dbReference>
<keyword evidence="3 6" id="KW-0009">Actin-binding</keyword>
<comment type="function">
    <text evidence="5 6">Functions as actin-binding component of the Arp2/3 complex which is involved in regulation of actin polymerization and together with an activating nucleation-promoting factor (NPF) mediates the formation of branched actin networks. Seems to contact the mother actin filament.</text>
</comment>
<comment type="similarity">
    <text evidence="1 6">Belongs to the ARPC4 family.</text>
</comment>
<comment type="subcellular location">
    <subcellularLocation>
        <location evidence="6">Cytoplasm</location>
        <location evidence="6">Cytoskeleton</location>
        <location evidence="6">Actin patch</location>
    </subcellularLocation>
</comment>
<keyword evidence="4 6" id="KW-0206">Cytoskeleton</keyword>
<dbReference type="GO" id="GO:0030479">
    <property type="term" value="C:actin cortical patch"/>
    <property type="evidence" value="ECO:0007669"/>
    <property type="project" value="UniProtKB-SubCell"/>
</dbReference>